<dbReference type="InterPro" id="IPR000160">
    <property type="entry name" value="GGDEF_dom"/>
</dbReference>
<dbReference type="PROSITE" id="PS50883">
    <property type="entry name" value="EAL"/>
    <property type="match status" value="1"/>
</dbReference>
<dbReference type="SUPFAM" id="SSF55073">
    <property type="entry name" value="Nucleotide cyclase"/>
    <property type="match status" value="1"/>
</dbReference>
<dbReference type="CDD" id="cd01949">
    <property type="entry name" value="GGDEF"/>
    <property type="match status" value="1"/>
</dbReference>
<dbReference type="InterPro" id="IPR050706">
    <property type="entry name" value="Cyclic-di-GMP_PDE-like"/>
</dbReference>
<dbReference type="EMBL" id="JBBPCO010000001">
    <property type="protein sequence ID" value="MEK8088207.1"/>
    <property type="molecule type" value="Genomic_DNA"/>
</dbReference>
<dbReference type="Gene3D" id="3.30.70.270">
    <property type="match status" value="1"/>
</dbReference>
<dbReference type="PANTHER" id="PTHR33121">
    <property type="entry name" value="CYCLIC DI-GMP PHOSPHODIESTERASE PDEF"/>
    <property type="match status" value="1"/>
</dbReference>
<dbReference type="SMART" id="SM00267">
    <property type="entry name" value="GGDEF"/>
    <property type="match status" value="1"/>
</dbReference>
<protein>
    <submittedName>
        <fullName evidence="3">Bifunctional diguanylate cyclase/phosphodiesterase</fullName>
        <ecNumber evidence="3">2.7.7.65</ecNumber>
        <ecNumber evidence="3">3.1.4.52</ecNumber>
    </submittedName>
</protein>
<gene>
    <name evidence="3" type="ORF">WOB96_00360</name>
</gene>
<dbReference type="SMART" id="SM00052">
    <property type="entry name" value="EAL"/>
    <property type="match status" value="1"/>
</dbReference>
<dbReference type="InterPro" id="IPR001633">
    <property type="entry name" value="EAL_dom"/>
</dbReference>
<dbReference type="CDD" id="cd01948">
    <property type="entry name" value="EAL"/>
    <property type="match status" value="1"/>
</dbReference>
<feature type="domain" description="GGDEF" evidence="2">
    <location>
        <begin position="434"/>
        <end position="594"/>
    </location>
</feature>
<name>A0ABU9D3Q5_9PROT</name>
<accession>A0ABU9D3Q5</accession>
<keyword evidence="3" id="KW-0548">Nucleotidyltransferase</keyword>
<dbReference type="GO" id="GO:0071111">
    <property type="term" value="F:cyclic-guanylate-specific phosphodiesterase activity"/>
    <property type="evidence" value="ECO:0007669"/>
    <property type="project" value="UniProtKB-EC"/>
</dbReference>
<dbReference type="InterPro" id="IPR035919">
    <property type="entry name" value="EAL_sf"/>
</dbReference>
<dbReference type="InterPro" id="IPR029787">
    <property type="entry name" value="Nucleotide_cyclase"/>
</dbReference>
<evidence type="ECO:0000259" key="1">
    <source>
        <dbReference type="PROSITE" id="PS50883"/>
    </source>
</evidence>
<evidence type="ECO:0000313" key="3">
    <source>
        <dbReference type="EMBL" id="MEK8088207.1"/>
    </source>
</evidence>
<keyword evidence="3" id="KW-0808">Transferase</keyword>
<dbReference type="Proteomes" id="UP001446205">
    <property type="component" value="Unassembled WGS sequence"/>
</dbReference>
<dbReference type="Pfam" id="PF00563">
    <property type="entry name" value="EAL"/>
    <property type="match status" value="1"/>
</dbReference>
<dbReference type="SUPFAM" id="SSF141868">
    <property type="entry name" value="EAL domain-like"/>
    <property type="match status" value="1"/>
</dbReference>
<dbReference type="Gene3D" id="3.20.20.450">
    <property type="entry name" value="EAL domain"/>
    <property type="match status" value="1"/>
</dbReference>
<dbReference type="EC" id="2.7.7.65" evidence="3"/>
<comment type="caution">
    <text evidence="3">The sequence shown here is derived from an EMBL/GenBank/DDBJ whole genome shotgun (WGS) entry which is preliminary data.</text>
</comment>
<reference evidence="3 4" key="1">
    <citation type="submission" date="2024-04" db="EMBL/GenBank/DDBJ databases">
        <authorList>
            <person name="Abashina T."/>
            <person name="Shaikin A."/>
        </authorList>
    </citation>
    <scope>NUCLEOTIDE SEQUENCE [LARGE SCALE GENOMIC DNA]</scope>
    <source>
        <strain evidence="3 4">AAFK</strain>
    </source>
</reference>
<proteinExistence type="predicted"/>
<keyword evidence="3" id="KW-0378">Hydrolase</keyword>
<dbReference type="PANTHER" id="PTHR33121:SF76">
    <property type="entry name" value="SIGNALING PROTEIN"/>
    <property type="match status" value="1"/>
</dbReference>
<dbReference type="EC" id="3.1.4.52" evidence="3"/>
<feature type="domain" description="EAL" evidence="1">
    <location>
        <begin position="3"/>
        <end position="253"/>
    </location>
</feature>
<dbReference type="GO" id="GO:0052621">
    <property type="term" value="F:diguanylate cyclase activity"/>
    <property type="evidence" value="ECO:0007669"/>
    <property type="project" value="UniProtKB-EC"/>
</dbReference>
<evidence type="ECO:0000313" key="4">
    <source>
        <dbReference type="Proteomes" id="UP001446205"/>
    </source>
</evidence>
<evidence type="ECO:0000259" key="2">
    <source>
        <dbReference type="PROSITE" id="PS50887"/>
    </source>
</evidence>
<keyword evidence="4" id="KW-1185">Reference proteome</keyword>
<organism evidence="3 4">
    <name type="scientific">Thermithiobacillus plumbiphilus</name>
    <dbReference type="NCBI Taxonomy" id="1729899"/>
    <lineage>
        <taxon>Bacteria</taxon>
        <taxon>Pseudomonadati</taxon>
        <taxon>Pseudomonadota</taxon>
        <taxon>Acidithiobacillia</taxon>
        <taxon>Acidithiobacillales</taxon>
        <taxon>Thermithiobacillaceae</taxon>
        <taxon>Thermithiobacillus</taxon>
    </lineage>
</organism>
<dbReference type="Pfam" id="PF00990">
    <property type="entry name" value="GGDEF"/>
    <property type="match status" value="1"/>
</dbReference>
<sequence length="596" mass="66467">MEAQREITPFRALLLQRKLHSVFQPIVSITDRQVLGLEAFIRGPRGHPLEHPAELFGAAEREGLGSELELMARSTTLLCFAELGFPGKLFLNINPACLMRQGFALDDLLFSLSEQDISPRQVVLELTEHQPIEDFSALAAAVNSVRQQGLMIAIDDLGAGHASMRLLCELKPDFLKIDKYFSQGIEQEAVKRKVVRGILGMARAVGAQVVAEGVETLEQLRVLMDMGVDHVQGFLLARPEREPVLEKLKGFAWPEPLNLQPSRELTFGSAALLLQQVPTFPGEMRASELLDYLGRDENLPTALPVLRGEQPLGLISRADFQERMSRLYARELLGRKTLENFVASDSLIVDKHESLDMISHELTRRHESSSSRYPLDHFLITSQGRYAGVGSTRNLLRKITEAQMDLARHANPLSGLPGNIPIQRRLSDQLAQQVDFTVGYCDIDQFKPFNDVYGYARGDELLRELARILIRVTGIDVSALHQDTLDNFVGHIGGDDFVLILSGLKYEALWDEILDRFARMAPSLYDPVDREVGGITSVDRRGIVQFFPIASLSIGVVPCPVGRFSHPQEISQAASMVKSQAKKLPGNCYFMDRRAP</sequence>
<dbReference type="InterPro" id="IPR043128">
    <property type="entry name" value="Rev_trsase/Diguanyl_cyclase"/>
</dbReference>
<dbReference type="RefSeq" id="WP_341369273.1">
    <property type="nucleotide sequence ID" value="NZ_JBBPCO010000001.1"/>
</dbReference>
<dbReference type="PROSITE" id="PS50887">
    <property type="entry name" value="GGDEF"/>
    <property type="match status" value="1"/>
</dbReference>